<dbReference type="AlphaFoldDB" id="A0A840QAT4"/>
<keyword evidence="3" id="KW-1185">Reference proteome</keyword>
<evidence type="ECO:0000313" key="2">
    <source>
        <dbReference type="EMBL" id="MBB5157526.1"/>
    </source>
</evidence>
<comment type="caution">
    <text evidence="2">The sequence shown here is derived from an EMBL/GenBank/DDBJ whole genome shotgun (WGS) entry which is preliminary data.</text>
</comment>
<keyword evidence="1" id="KW-0472">Membrane</keyword>
<evidence type="ECO:0000256" key="1">
    <source>
        <dbReference type="SAM" id="Phobius"/>
    </source>
</evidence>
<gene>
    <name evidence="2" type="ORF">BJ970_005060</name>
</gene>
<feature type="transmembrane region" description="Helical" evidence="1">
    <location>
        <begin position="30"/>
        <end position="54"/>
    </location>
</feature>
<keyword evidence="1" id="KW-0812">Transmembrane</keyword>
<dbReference type="PANTHER" id="PTHR42305">
    <property type="entry name" value="MEMBRANE PROTEIN RV1733C-RELATED"/>
    <property type="match status" value="1"/>
</dbReference>
<reference evidence="2 3" key="1">
    <citation type="submission" date="2020-08" db="EMBL/GenBank/DDBJ databases">
        <title>Sequencing the genomes of 1000 actinobacteria strains.</title>
        <authorList>
            <person name="Klenk H.-P."/>
        </authorList>
    </citation>
    <scope>NUCLEOTIDE SEQUENCE [LARGE SCALE GENOMIC DNA]</scope>
    <source>
        <strain evidence="2 3">DSM 45584</strain>
    </source>
</reference>
<dbReference type="InterPro" id="IPR039708">
    <property type="entry name" value="MT1774/Rv1733c-like"/>
</dbReference>
<keyword evidence="1" id="KW-1133">Transmembrane helix</keyword>
<accession>A0A840QAT4</accession>
<evidence type="ECO:0008006" key="4">
    <source>
        <dbReference type="Google" id="ProtNLM"/>
    </source>
</evidence>
<evidence type="ECO:0000313" key="3">
    <source>
        <dbReference type="Proteomes" id="UP000584374"/>
    </source>
</evidence>
<dbReference type="PANTHER" id="PTHR42305:SF1">
    <property type="entry name" value="MEMBRANE PROTEIN RV1733C-RELATED"/>
    <property type="match status" value="1"/>
</dbReference>
<feature type="transmembrane region" description="Helical" evidence="1">
    <location>
        <begin position="148"/>
        <end position="174"/>
    </location>
</feature>
<sequence>MDGSPRDNLRWLVNALRPTPNPLRRWTDRAAATIMVVLLAAALLGVPVAVWFGIGVHARETAEAATAAASTRSVAAVVMKPPEARYSGENREIQTLTWWSDVQWRGLYGLPHTDTVRVQPSTEVGSTVPVWVDSAEHVTQPPDSNAKVMAGAVTSAVFALVAWQALCAALIFVTRVATDALAERAWHREWEIVEPKWTHFRR</sequence>
<dbReference type="Proteomes" id="UP000584374">
    <property type="component" value="Unassembled WGS sequence"/>
</dbReference>
<proteinExistence type="predicted"/>
<name>A0A840QAT4_9PSEU</name>
<dbReference type="EMBL" id="JACHIW010000001">
    <property type="protein sequence ID" value="MBB5157526.1"/>
    <property type="molecule type" value="Genomic_DNA"/>
</dbReference>
<protein>
    <recommendedName>
        <fullName evidence="4">Transmembrane protein</fullName>
    </recommendedName>
</protein>
<dbReference type="RefSeq" id="WP_184728425.1">
    <property type="nucleotide sequence ID" value="NZ_JACHIW010000001.1"/>
</dbReference>
<organism evidence="2 3">
    <name type="scientific">Saccharopolyspora phatthalungensis</name>
    <dbReference type="NCBI Taxonomy" id="664693"/>
    <lineage>
        <taxon>Bacteria</taxon>
        <taxon>Bacillati</taxon>
        <taxon>Actinomycetota</taxon>
        <taxon>Actinomycetes</taxon>
        <taxon>Pseudonocardiales</taxon>
        <taxon>Pseudonocardiaceae</taxon>
        <taxon>Saccharopolyspora</taxon>
    </lineage>
</organism>